<comment type="similarity">
    <text evidence="1">Belongs to the aldo/keto reductase family.</text>
</comment>
<gene>
    <name evidence="9" type="ORF">J0X15_17560</name>
</gene>
<evidence type="ECO:0000256" key="7">
    <source>
        <dbReference type="PIRSR" id="PIRSR000097-3"/>
    </source>
</evidence>
<dbReference type="InterPro" id="IPR023210">
    <property type="entry name" value="NADP_OxRdtase_dom"/>
</dbReference>
<evidence type="ECO:0000256" key="1">
    <source>
        <dbReference type="ARBA" id="ARBA00007905"/>
    </source>
</evidence>
<sequence length="274" mass="30135">MRFVNAGGAEIPALGFGVFRMSGDEIETVVPVALEAGFRHFDTAQIYGNEAALGRVLADSGMQRSDLFLTTKVWVENYSAERFLASVDESLENLKTDRVDLLLAHWPGNSVPVAEQIAWLNAVQASGRARFIGVSNYNNHQLREAIDTSDAPIVTNQIEKHPYLDQSAMHALATETGMALTAYYSMADGAVARDVRLKKIGQKYGKSAAQVGLRWLIQNGWIALSKTARPERVAENFNIFDFTLSELDMAEIATFARPDGRLVNPDGLTPDWTA</sequence>
<evidence type="ECO:0000256" key="4">
    <source>
        <dbReference type="ARBA" id="ARBA00049445"/>
    </source>
</evidence>
<organism evidence="9 10">
    <name type="scientific">Roseibium limicola</name>
    <dbReference type="NCBI Taxonomy" id="2816037"/>
    <lineage>
        <taxon>Bacteria</taxon>
        <taxon>Pseudomonadati</taxon>
        <taxon>Pseudomonadota</taxon>
        <taxon>Alphaproteobacteria</taxon>
        <taxon>Hyphomicrobiales</taxon>
        <taxon>Stappiaceae</taxon>
        <taxon>Roseibium</taxon>
    </lineage>
</organism>
<dbReference type="InterPro" id="IPR020471">
    <property type="entry name" value="AKR"/>
</dbReference>
<evidence type="ECO:0000256" key="6">
    <source>
        <dbReference type="PIRSR" id="PIRSR000097-2"/>
    </source>
</evidence>
<feature type="site" description="Lowers pKa of active site Tyr" evidence="7">
    <location>
        <position position="72"/>
    </location>
</feature>
<dbReference type="PANTHER" id="PTHR43827">
    <property type="entry name" value="2,5-DIKETO-D-GLUCONIC ACID REDUCTASE"/>
    <property type="match status" value="1"/>
</dbReference>
<dbReference type="InterPro" id="IPR036812">
    <property type="entry name" value="NAD(P)_OxRdtase_dom_sf"/>
</dbReference>
<evidence type="ECO:0000259" key="8">
    <source>
        <dbReference type="Pfam" id="PF00248"/>
    </source>
</evidence>
<evidence type="ECO:0000256" key="2">
    <source>
        <dbReference type="ARBA" id="ARBA00022857"/>
    </source>
</evidence>
<dbReference type="Proteomes" id="UP000664779">
    <property type="component" value="Unassembled WGS sequence"/>
</dbReference>
<dbReference type="RefSeq" id="WP_206943539.1">
    <property type="nucleotide sequence ID" value="NZ_JAFLNF010000008.1"/>
</dbReference>
<evidence type="ECO:0000256" key="3">
    <source>
        <dbReference type="ARBA" id="ARBA00023002"/>
    </source>
</evidence>
<dbReference type="AlphaFoldDB" id="A0A939ER94"/>
<feature type="active site" description="Proton donor" evidence="5">
    <location>
        <position position="47"/>
    </location>
</feature>
<dbReference type="PROSITE" id="PS00062">
    <property type="entry name" value="ALDOKETO_REDUCTASE_2"/>
    <property type="match status" value="1"/>
</dbReference>
<name>A0A939ER94_9HYPH</name>
<proteinExistence type="inferred from homology"/>
<dbReference type="PANTHER" id="PTHR43827:SF3">
    <property type="entry name" value="NADP-DEPENDENT OXIDOREDUCTASE DOMAIN-CONTAINING PROTEIN"/>
    <property type="match status" value="1"/>
</dbReference>
<dbReference type="PROSITE" id="PS00798">
    <property type="entry name" value="ALDOKETO_REDUCTASE_1"/>
    <property type="match status" value="1"/>
</dbReference>
<feature type="domain" description="NADP-dependent oxidoreductase" evidence="8">
    <location>
        <begin position="20"/>
        <end position="254"/>
    </location>
</feature>
<dbReference type="Pfam" id="PF00248">
    <property type="entry name" value="Aldo_ket_red"/>
    <property type="match status" value="1"/>
</dbReference>
<reference evidence="9" key="1">
    <citation type="submission" date="2021-03" db="EMBL/GenBank/DDBJ databases">
        <title>Roseibium sp. CAU 1637 isolated from Incheon.</title>
        <authorList>
            <person name="Kim W."/>
        </authorList>
    </citation>
    <scope>NUCLEOTIDE SEQUENCE</scope>
    <source>
        <strain evidence="9">CAU 1637</strain>
    </source>
</reference>
<evidence type="ECO:0000313" key="10">
    <source>
        <dbReference type="Proteomes" id="UP000664779"/>
    </source>
</evidence>
<keyword evidence="2" id="KW-0521">NADP</keyword>
<dbReference type="EMBL" id="JAFLNF010000008">
    <property type="protein sequence ID" value="MBO0347038.1"/>
    <property type="molecule type" value="Genomic_DNA"/>
</dbReference>
<dbReference type="PIRSF" id="PIRSF000097">
    <property type="entry name" value="AKR"/>
    <property type="match status" value="1"/>
</dbReference>
<feature type="binding site" evidence="6">
    <location>
        <position position="105"/>
    </location>
    <ligand>
        <name>substrate</name>
    </ligand>
</feature>
<evidence type="ECO:0000256" key="5">
    <source>
        <dbReference type="PIRSR" id="PIRSR000097-1"/>
    </source>
</evidence>
<evidence type="ECO:0000313" key="9">
    <source>
        <dbReference type="EMBL" id="MBO0347038.1"/>
    </source>
</evidence>
<dbReference type="Gene3D" id="3.20.20.100">
    <property type="entry name" value="NADP-dependent oxidoreductase domain"/>
    <property type="match status" value="1"/>
</dbReference>
<accession>A0A939ER94</accession>
<keyword evidence="10" id="KW-1185">Reference proteome</keyword>
<comment type="catalytic activity">
    <reaction evidence="4">
        <text>hydroxyacetone + NADP(+) = methylglyoxal + NADPH + H(+)</text>
        <dbReference type="Rhea" id="RHEA:27986"/>
        <dbReference type="ChEBI" id="CHEBI:15378"/>
        <dbReference type="ChEBI" id="CHEBI:17158"/>
        <dbReference type="ChEBI" id="CHEBI:27957"/>
        <dbReference type="ChEBI" id="CHEBI:57783"/>
        <dbReference type="ChEBI" id="CHEBI:58349"/>
    </reaction>
</comment>
<protein>
    <submittedName>
        <fullName evidence="9">Aldo/keto reductase</fullName>
    </submittedName>
</protein>
<dbReference type="SUPFAM" id="SSF51430">
    <property type="entry name" value="NAD(P)-linked oxidoreductase"/>
    <property type="match status" value="1"/>
</dbReference>
<dbReference type="GO" id="GO:1990002">
    <property type="term" value="F:methylglyoxal reductase (NADPH) (acetol producing) activity"/>
    <property type="evidence" value="ECO:0007669"/>
    <property type="project" value="TreeGrafter"/>
</dbReference>
<dbReference type="InterPro" id="IPR018170">
    <property type="entry name" value="Aldo/ket_reductase_CS"/>
</dbReference>
<dbReference type="FunFam" id="3.20.20.100:FF:000002">
    <property type="entry name" value="2,5-diketo-D-gluconic acid reductase A"/>
    <property type="match status" value="1"/>
</dbReference>
<comment type="caution">
    <text evidence="9">The sequence shown here is derived from an EMBL/GenBank/DDBJ whole genome shotgun (WGS) entry which is preliminary data.</text>
</comment>
<dbReference type="GO" id="GO:0051596">
    <property type="term" value="P:methylglyoxal catabolic process"/>
    <property type="evidence" value="ECO:0007669"/>
    <property type="project" value="TreeGrafter"/>
</dbReference>
<keyword evidence="3" id="KW-0560">Oxidoreductase</keyword>
<dbReference type="PRINTS" id="PR00069">
    <property type="entry name" value="ALDKETRDTASE"/>
</dbReference>